<proteinExistence type="predicted"/>
<accession>A0A2S8FXN4</accession>
<feature type="transmembrane region" description="Helical" evidence="2">
    <location>
        <begin position="202"/>
        <end position="226"/>
    </location>
</feature>
<feature type="compositionally biased region" description="Polar residues" evidence="1">
    <location>
        <begin position="69"/>
        <end position="79"/>
    </location>
</feature>
<keyword evidence="2" id="KW-0812">Transmembrane</keyword>
<sequence>MSIDFPCSNCHQTVRVPDGTEGKKTKCPKCQQVQVIPDKNTFGSSPTPATPPPAQQPPKQESLWDDLTPESTPAPASSNPFGDAPDPFGPPSSNPYSSPAHSSSYAQRPASRAEARSKLMGPAIGVLLCNGMGLLLLAVWAIATIVEIQDGGELKDTPEIVGASIALFIMFGLPFLLSLLCIVAMIRAFYVRNYALVMTGFILALTPFGGGCGCFIGMFFGIWGIVMMNDDSVKAAFRLP</sequence>
<dbReference type="AlphaFoldDB" id="A0A2S8FXN4"/>
<evidence type="ECO:0000313" key="4">
    <source>
        <dbReference type="Proteomes" id="UP000240009"/>
    </source>
</evidence>
<name>A0A2S8FXN4_9BACT</name>
<gene>
    <name evidence="3" type="ORF">C5Y96_06595</name>
</gene>
<reference evidence="3 4" key="1">
    <citation type="submission" date="2018-02" db="EMBL/GenBank/DDBJ databases">
        <title>Comparative genomes isolates from brazilian mangrove.</title>
        <authorList>
            <person name="Araujo J.E."/>
            <person name="Taketani R.G."/>
            <person name="Silva M.C.P."/>
            <person name="Loureco M.V."/>
            <person name="Andreote F.D."/>
        </authorList>
    </citation>
    <scope>NUCLEOTIDE SEQUENCE [LARGE SCALE GENOMIC DNA]</scope>
    <source>
        <strain evidence="3 4">HEX-2 MGV</strain>
    </source>
</reference>
<protein>
    <submittedName>
        <fullName evidence="3">Uncharacterized protein</fullName>
    </submittedName>
</protein>
<dbReference type="RefSeq" id="WP_105351173.1">
    <property type="nucleotide sequence ID" value="NZ_PUIA01000017.1"/>
</dbReference>
<dbReference type="OrthoDB" id="209478at2"/>
<evidence type="ECO:0000256" key="2">
    <source>
        <dbReference type="SAM" id="Phobius"/>
    </source>
</evidence>
<dbReference type="EMBL" id="PUIA01000017">
    <property type="protein sequence ID" value="PQO36830.1"/>
    <property type="molecule type" value="Genomic_DNA"/>
</dbReference>
<evidence type="ECO:0000256" key="1">
    <source>
        <dbReference type="SAM" id="MobiDB-lite"/>
    </source>
</evidence>
<comment type="caution">
    <text evidence="3">The sequence shown here is derived from an EMBL/GenBank/DDBJ whole genome shotgun (WGS) entry which is preliminary data.</text>
</comment>
<organism evidence="3 4">
    <name type="scientific">Blastopirellula marina</name>
    <dbReference type="NCBI Taxonomy" id="124"/>
    <lineage>
        <taxon>Bacteria</taxon>
        <taxon>Pseudomonadati</taxon>
        <taxon>Planctomycetota</taxon>
        <taxon>Planctomycetia</taxon>
        <taxon>Pirellulales</taxon>
        <taxon>Pirellulaceae</taxon>
        <taxon>Blastopirellula</taxon>
    </lineage>
</organism>
<feature type="transmembrane region" description="Helical" evidence="2">
    <location>
        <begin position="163"/>
        <end position="190"/>
    </location>
</feature>
<feature type="compositionally biased region" description="Low complexity" evidence="1">
    <location>
        <begin position="94"/>
        <end position="104"/>
    </location>
</feature>
<dbReference type="Proteomes" id="UP000240009">
    <property type="component" value="Unassembled WGS sequence"/>
</dbReference>
<keyword evidence="2" id="KW-1133">Transmembrane helix</keyword>
<feature type="region of interest" description="Disordered" evidence="1">
    <location>
        <begin position="13"/>
        <end position="108"/>
    </location>
</feature>
<evidence type="ECO:0000313" key="3">
    <source>
        <dbReference type="EMBL" id="PQO36830.1"/>
    </source>
</evidence>
<keyword evidence="2" id="KW-0472">Membrane</keyword>
<feature type="transmembrane region" description="Helical" evidence="2">
    <location>
        <begin position="119"/>
        <end position="143"/>
    </location>
</feature>